<dbReference type="SMART" id="SM00324">
    <property type="entry name" value="RhoGAP"/>
    <property type="match status" value="1"/>
</dbReference>
<dbReference type="KEGG" id="eiv:EIN_134230"/>
<dbReference type="GO" id="GO:0007165">
    <property type="term" value="P:signal transduction"/>
    <property type="evidence" value="ECO:0007669"/>
    <property type="project" value="InterPro"/>
</dbReference>
<dbReference type="Pfam" id="PF00620">
    <property type="entry name" value="RhoGAP"/>
    <property type="match status" value="1"/>
</dbReference>
<dbReference type="OMA" id="FIGMRES"/>
<proteinExistence type="predicted"/>
<dbReference type="AlphaFoldDB" id="A0A0A1U2V8"/>
<evidence type="ECO:0000256" key="1">
    <source>
        <dbReference type="SAM" id="MobiDB-lite"/>
    </source>
</evidence>
<dbReference type="EMBL" id="KB207027">
    <property type="protein sequence ID" value="ELP85889.1"/>
    <property type="molecule type" value="Genomic_DNA"/>
</dbReference>
<gene>
    <name evidence="3" type="ORF">EIN_134230</name>
</gene>
<dbReference type="PROSITE" id="PS50238">
    <property type="entry name" value="RHOGAP"/>
    <property type="match status" value="1"/>
</dbReference>
<accession>A0A0A1U2V8</accession>
<dbReference type="InterPro" id="IPR000198">
    <property type="entry name" value="RhoGAP_dom"/>
</dbReference>
<dbReference type="SUPFAM" id="SSF48350">
    <property type="entry name" value="GTPase activation domain, GAP"/>
    <property type="match status" value="1"/>
</dbReference>
<organism evidence="3 4">
    <name type="scientific">Entamoeba invadens IP1</name>
    <dbReference type="NCBI Taxonomy" id="370355"/>
    <lineage>
        <taxon>Eukaryota</taxon>
        <taxon>Amoebozoa</taxon>
        <taxon>Evosea</taxon>
        <taxon>Archamoebae</taxon>
        <taxon>Mastigamoebida</taxon>
        <taxon>Entamoebidae</taxon>
        <taxon>Entamoeba</taxon>
    </lineage>
</organism>
<dbReference type="OrthoDB" id="29546at2759"/>
<feature type="region of interest" description="Disordered" evidence="1">
    <location>
        <begin position="495"/>
        <end position="538"/>
    </location>
</feature>
<name>A0A0A1U2V8_ENTIV</name>
<evidence type="ECO:0000259" key="2">
    <source>
        <dbReference type="PROSITE" id="PS50238"/>
    </source>
</evidence>
<protein>
    <recommendedName>
        <fullName evidence="2">Rho-GAP domain-containing protein</fullName>
    </recommendedName>
</protein>
<keyword evidence="4" id="KW-1185">Reference proteome</keyword>
<feature type="compositionally biased region" description="Basic and acidic residues" evidence="1">
    <location>
        <begin position="523"/>
        <end position="538"/>
    </location>
</feature>
<dbReference type="VEuPathDB" id="AmoebaDB:EIN_134230"/>
<sequence length="581" mass="66012">MKRIECNTPDDIIEWYTEAEQKLNNQKKLILNLNKALTQITLVSNSLADSLSDVAVQFDAFSNFNEKGFVSDMMRNANNKLKAFKGILLDVKQSFTRAVESLKNTEKNVFPLLTTIKKTAYEMSPKRPLDATAICSIYAYEFMETTLIDMYSISVNISLDLNRLTSTETFTPGELRSMKDFTVPRLREDLKTITKTAVIPISDKSLATLIENEQISQYELPYHILKMFHFLFEVGYATTGIFRLAGRADTVALYAKFPSLIEYTEENSVTIAATIKKFMRDLPEPILPKEGYSILIEAAREYDQQNCDKVTEVTIDNNLVFEDNPHINSIHLGGEKTPRDLFFARIKSVLSRNAIASTVFRYFIELAVKISKGPSLMTPNNLAICLAPCMLHDEKADIRDCGLASMVVEEMINGYEEIFNTKATIFSLMRKNKFADARRGTLISGREKKEFIGMRESLSRSLSPPVELGSEFLMSSKTPKKVDVPRDLTRSCQLPLLPPRPNSMMTGKSVKKARIRREEDEEPMRKPLNRDAKNASKAKTLKECKTPVVSLFQENQWNSIVEEMEAKRRQMAEKRNKALGV</sequence>
<dbReference type="Proteomes" id="UP000014680">
    <property type="component" value="Unassembled WGS sequence"/>
</dbReference>
<feature type="domain" description="Rho-GAP" evidence="2">
    <location>
        <begin position="204"/>
        <end position="419"/>
    </location>
</feature>
<evidence type="ECO:0000313" key="4">
    <source>
        <dbReference type="Proteomes" id="UP000014680"/>
    </source>
</evidence>
<reference evidence="3 4" key="1">
    <citation type="submission" date="2012-10" db="EMBL/GenBank/DDBJ databases">
        <authorList>
            <person name="Zafar N."/>
            <person name="Inman J."/>
            <person name="Hall N."/>
            <person name="Lorenzi H."/>
            <person name="Caler E."/>
        </authorList>
    </citation>
    <scope>NUCLEOTIDE SEQUENCE [LARGE SCALE GENOMIC DNA]</scope>
    <source>
        <strain evidence="3 4">IP1</strain>
    </source>
</reference>
<dbReference type="PANTHER" id="PTHR23179">
    <property type="entry name" value="T-CELL ACTIVATION RHO GTPASE ACTIVATING PROTEIN-RELATED"/>
    <property type="match status" value="1"/>
</dbReference>
<dbReference type="CDD" id="cd00159">
    <property type="entry name" value="RhoGAP"/>
    <property type="match status" value="1"/>
</dbReference>
<evidence type="ECO:0000313" key="3">
    <source>
        <dbReference type="EMBL" id="ELP85889.1"/>
    </source>
</evidence>
<dbReference type="GeneID" id="14884939"/>
<dbReference type="PANTHER" id="PTHR23179:SF3">
    <property type="entry name" value="RHO GTPASE-ACTIVATING PROTEIN 20"/>
    <property type="match status" value="1"/>
</dbReference>
<dbReference type="Gene3D" id="1.10.555.10">
    <property type="entry name" value="Rho GTPase activation protein"/>
    <property type="match status" value="1"/>
</dbReference>
<dbReference type="InterPro" id="IPR008936">
    <property type="entry name" value="Rho_GTPase_activation_prot"/>
</dbReference>
<dbReference type="GO" id="GO:0005096">
    <property type="term" value="F:GTPase activator activity"/>
    <property type="evidence" value="ECO:0007669"/>
    <property type="project" value="TreeGrafter"/>
</dbReference>
<dbReference type="RefSeq" id="XP_004185235.1">
    <property type="nucleotide sequence ID" value="XM_004185187.1"/>
</dbReference>